<keyword evidence="1" id="KW-0805">Transcription regulation</keyword>
<proteinExistence type="predicted"/>
<dbReference type="CDD" id="cd00090">
    <property type="entry name" value="HTH_ARSR"/>
    <property type="match status" value="1"/>
</dbReference>
<dbReference type="SUPFAM" id="SSF46785">
    <property type="entry name" value="Winged helix' DNA-binding domain"/>
    <property type="match status" value="1"/>
</dbReference>
<evidence type="ECO:0000256" key="3">
    <source>
        <dbReference type="ARBA" id="ARBA00023163"/>
    </source>
</evidence>
<evidence type="ECO:0000313" key="6">
    <source>
        <dbReference type="Proteomes" id="UP000273143"/>
    </source>
</evidence>
<gene>
    <name evidence="5" type="ORF">DM558_01140</name>
</gene>
<dbReference type="KEGG" id="emo:DM558_01140"/>
<dbReference type="AlphaFoldDB" id="A0A3S9XAI8"/>
<protein>
    <submittedName>
        <fullName evidence="5">Transcriptional regulator</fullName>
    </submittedName>
</protein>
<dbReference type="PANTHER" id="PTHR33204">
    <property type="entry name" value="TRANSCRIPTIONAL REGULATOR, MARR FAMILY"/>
    <property type="match status" value="1"/>
</dbReference>
<evidence type="ECO:0000256" key="1">
    <source>
        <dbReference type="ARBA" id="ARBA00023015"/>
    </source>
</evidence>
<keyword evidence="6" id="KW-1185">Reference proteome</keyword>
<sequence length="124" mass="13908">MTHINTCQILHHGKSYHCSISMAMDLIGGKWKGVILYYLKDKNKRFSELRKNIPNITEMTLSLQLKQLEKDGLISRTVEGNKPPLCVTYALTPSGSLLTPILDSLSSWAKDISTNTQNETSTLK</sequence>
<dbReference type="InterPro" id="IPR036390">
    <property type="entry name" value="WH_DNA-bd_sf"/>
</dbReference>
<dbReference type="InterPro" id="IPR036388">
    <property type="entry name" value="WH-like_DNA-bd_sf"/>
</dbReference>
<dbReference type="Gene3D" id="1.10.10.10">
    <property type="entry name" value="Winged helix-like DNA-binding domain superfamily/Winged helix DNA-binding domain"/>
    <property type="match status" value="1"/>
</dbReference>
<evidence type="ECO:0000259" key="4">
    <source>
        <dbReference type="PROSITE" id="PS51118"/>
    </source>
</evidence>
<evidence type="ECO:0000256" key="2">
    <source>
        <dbReference type="ARBA" id="ARBA00023125"/>
    </source>
</evidence>
<dbReference type="GO" id="GO:0006355">
    <property type="term" value="P:regulation of DNA-templated transcription"/>
    <property type="evidence" value="ECO:0007669"/>
    <property type="project" value="UniProtKB-ARBA"/>
</dbReference>
<organism evidence="5 6">
    <name type="scientific">Entomomonas moraniae</name>
    <dbReference type="NCBI Taxonomy" id="2213226"/>
    <lineage>
        <taxon>Bacteria</taxon>
        <taxon>Pseudomonadati</taxon>
        <taxon>Pseudomonadota</taxon>
        <taxon>Gammaproteobacteria</taxon>
        <taxon>Pseudomonadales</taxon>
        <taxon>Pseudomonadaceae</taxon>
        <taxon>Entomomonas</taxon>
    </lineage>
</organism>
<dbReference type="RefSeq" id="WP_127161677.1">
    <property type="nucleotide sequence ID" value="NZ_CP029822.1"/>
</dbReference>
<dbReference type="PROSITE" id="PS51118">
    <property type="entry name" value="HTH_HXLR"/>
    <property type="match status" value="1"/>
</dbReference>
<dbReference type="EMBL" id="CP029822">
    <property type="protein sequence ID" value="AZS49464.1"/>
    <property type="molecule type" value="Genomic_DNA"/>
</dbReference>
<dbReference type="Pfam" id="PF01638">
    <property type="entry name" value="HxlR"/>
    <property type="match status" value="1"/>
</dbReference>
<dbReference type="GO" id="GO:0003677">
    <property type="term" value="F:DNA binding"/>
    <property type="evidence" value="ECO:0007669"/>
    <property type="project" value="UniProtKB-KW"/>
</dbReference>
<evidence type="ECO:0000313" key="5">
    <source>
        <dbReference type="EMBL" id="AZS49464.1"/>
    </source>
</evidence>
<name>A0A3S9XAI8_9GAMM</name>
<dbReference type="InterPro" id="IPR002577">
    <property type="entry name" value="HTH_HxlR"/>
</dbReference>
<dbReference type="Proteomes" id="UP000273143">
    <property type="component" value="Chromosome"/>
</dbReference>
<accession>A0A3S9XAI8</accession>
<dbReference type="InterPro" id="IPR011991">
    <property type="entry name" value="ArsR-like_HTH"/>
</dbReference>
<dbReference type="PANTHER" id="PTHR33204:SF29">
    <property type="entry name" value="TRANSCRIPTIONAL REGULATOR"/>
    <property type="match status" value="1"/>
</dbReference>
<reference evidence="6" key="1">
    <citation type="submission" date="2018-06" db="EMBL/GenBank/DDBJ databases">
        <title>Complete genome of Pseudomonas insecticola strain QZS01.</title>
        <authorList>
            <person name="Wang J."/>
            <person name="Su Q."/>
        </authorList>
    </citation>
    <scope>NUCLEOTIDE SEQUENCE [LARGE SCALE GENOMIC DNA]</scope>
    <source>
        <strain evidence="6">QZS01</strain>
    </source>
</reference>
<feature type="domain" description="HTH hxlR-type" evidence="4">
    <location>
        <begin position="18"/>
        <end position="117"/>
    </location>
</feature>
<keyword evidence="3" id="KW-0804">Transcription</keyword>
<keyword evidence="2" id="KW-0238">DNA-binding</keyword>